<comment type="pathway">
    <text evidence="1">Cofactor biosynthesis; pyrroloquinoline quinone biosynthesis.</text>
</comment>
<dbReference type="RefSeq" id="WP_131017649.1">
    <property type="nucleotide sequence ID" value="NZ_SIRE01000030.1"/>
</dbReference>
<dbReference type="OrthoDB" id="7995890at2"/>
<evidence type="ECO:0000313" key="5">
    <source>
        <dbReference type="Proteomes" id="UP000293142"/>
    </source>
</evidence>
<evidence type="ECO:0000256" key="3">
    <source>
        <dbReference type="ARBA" id="ARBA00022905"/>
    </source>
</evidence>
<evidence type="ECO:0000313" key="4">
    <source>
        <dbReference type="EMBL" id="TBL70712.1"/>
    </source>
</evidence>
<dbReference type="GO" id="GO:0048038">
    <property type="term" value="F:quinone binding"/>
    <property type="evidence" value="ECO:0007669"/>
    <property type="project" value="InterPro"/>
</dbReference>
<proteinExistence type="predicted"/>
<comment type="caution">
    <text evidence="4">The sequence shown here is derived from an EMBL/GenBank/DDBJ whole genome shotgun (WGS) entry which is preliminary data.</text>
</comment>
<dbReference type="Pfam" id="PF05402">
    <property type="entry name" value="PqqD"/>
    <property type="match status" value="1"/>
</dbReference>
<protein>
    <submittedName>
        <fullName evidence="4">Pyrroloquinoline quinone biosynthesis peptide chaperone PqqD</fullName>
    </submittedName>
</protein>
<name>A0A4Q9DG96_9BACL</name>
<dbReference type="Gene3D" id="1.10.10.1150">
    <property type="entry name" value="Coenzyme PQQ synthesis protein D (PqqD)"/>
    <property type="match status" value="1"/>
</dbReference>
<organism evidence="4 5">
    <name type="scientific">Paenibacillus thalictri</name>
    <dbReference type="NCBI Taxonomy" id="2527873"/>
    <lineage>
        <taxon>Bacteria</taxon>
        <taxon>Bacillati</taxon>
        <taxon>Bacillota</taxon>
        <taxon>Bacilli</taxon>
        <taxon>Bacillales</taxon>
        <taxon>Paenibacillaceae</taxon>
        <taxon>Paenibacillus</taxon>
    </lineage>
</organism>
<reference evidence="4 5" key="1">
    <citation type="submission" date="2019-02" db="EMBL/GenBank/DDBJ databases">
        <title>Paenibacillus sp. nov., isolated from surface-sterilized tissue of Thalictrum simplex L.</title>
        <authorList>
            <person name="Tuo L."/>
        </authorList>
    </citation>
    <scope>NUCLEOTIDE SEQUENCE [LARGE SCALE GENOMIC DNA]</scope>
    <source>
        <strain evidence="4 5">N2SHLJ1</strain>
    </source>
</reference>
<comment type="subunit">
    <text evidence="2">Monomer. Interacts with PqqE.</text>
</comment>
<evidence type="ECO:0000256" key="2">
    <source>
        <dbReference type="ARBA" id="ARBA00011741"/>
    </source>
</evidence>
<keyword evidence="5" id="KW-1185">Reference proteome</keyword>
<evidence type="ECO:0000256" key="1">
    <source>
        <dbReference type="ARBA" id="ARBA00004886"/>
    </source>
</evidence>
<dbReference type="EMBL" id="SIRE01000030">
    <property type="protein sequence ID" value="TBL70712.1"/>
    <property type="molecule type" value="Genomic_DNA"/>
</dbReference>
<dbReference type="InterPro" id="IPR008792">
    <property type="entry name" value="PQQD"/>
</dbReference>
<dbReference type="InterPro" id="IPR022479">
    <property type="entry name" value="PqqD_bac"/>
</dbReference>
<gene>
    <name evidence="4" type="primary">pqqD</name>
    <name evidence="4" type="ORF">EYB31_32300</name>
</gene>
<keyword evidence="3" id="KW-0884">PQQ biosynthesis</keyword>
<dbReference type="UniPathway" id="UPA00539"/>
<dbReference type="GO" id="GO:0018189">
    <property type="term" value="P:pyrroloquinoline quinone biosynthetic process"/>
    <property type="evidence" value="ECO:0007669"/>
    <property type="project" value="UniProtKB-UniPathway"/>
</dbReference>
<accession>A0A4Q9DG96</accession>
<dbReference type="Proteomes" id="UP000293142">
    <property type="component" value="Unassembled WGS sequence"/>
</dbReference>
<dbReference type="InterPro" id="IPR041881">
    <property type="entry name" value="PqqD_sf"/>
</dbReference>
<sequence>MTAPGLSERPRLRSPARLRFDKARQTDMLLLPERVVNLNATAGAILWLCDGSRTVSQIVQELEARFNQSDLQADIVEFMAQAADKGWLETWK</sequence>
<dbReference type="NCBIfam" id="TIGR03859">
    <property type="entry name" value="PQQ_PqqD"/>
    <property type="match status" value="1"/>
</dbReference>
<dbReference type="AlphaFoldDB" id="A0A4Q9DG96"/>